<reference evidence="1" key="2">
    <citation type="journal article" date="2015" name="Data Brief">
        <title>Shoot transcriptome of the giant reed, Arundo donax.</title>
        <authorList>
            <person name="Barrero R.A."/>
            <person name="Guerrero F.D."/>
            <person name="Moolhuijzen P."/>
            <person name="Goolsby J.A."/>
            <person name="Tidwell J."/>
            <person name="Bellgard S.E."/>
            <person name="Bellgard M.I."/>
        </authorList>
    </citation>
    <scope>NUCLEOTIDE SEQUENCE</scope>
    <source>
        <tissue evidence="1">Shoot tissue taken approximately 20 cm above the soil surface</tissue>
    </source>
</reference>
<sequence length="19" mass="2123">MVPAFNLGRGEVTNIFPFL</sequence>
<name>A0A0A8Z7R7_ARUDO</name>
<protein>
    <submittedName>
        <fullName evidence="1">Uncharacterized protein</fullName>
    </submittedName>
</protein>
<proteinExistence type="predicted"/>
<accession>A0A0A8Z7R7</accession>
<organism evidence="1">
    <name type="scientific">Arundo donax</name>
    <name type="common">Giant reed</name>
    <name type="synonym">Donax arundinaceus</name>
    <dbReference type="NCBI Taxonomy" id="35708"/>
    <lineage>
        <taxon>Eukaryota</taxon>
        <taxon>Viridiplantae</taxon>
        <taxon>Streptophyta</taxon>
        <taxon>Embryophyta</taxon>
        <taxon>Tracheophyta</taxon>
        <taxon>Spermatophyta</taxon>
        <taxon>Magnoliopsida</taxon>
        <taxon>Liliopsida</taxon>
        <taxon>Poales</taxon>
        <taxon>Poaceae</taxon>
        <taxon>PACMAD clade</taxon>
        <taxon>Arundinoideae</taxon>
        <taxon>Arundineae</taxon>
        <taxon>Arundo</taxon>
    </lineage>
</organism>
<evidence type="ECO:0000313" key="1">
    <source>
        <dbReference type="EMBL" id="JAD32790.1"/>
    </source>
</evidence>
<reference evidence="1" key="1">
    <citation type="submission" date="2014-09" db="EMBL/GenBank/DDBJ databases">
        <authorList>
            <person name="Magalhaes I.L.F."/>
            <person name="Oliveira U."/>
            <person name="Santos F.R."/>
            <person name="Vidigal T.H.D.A."/>
            <person name="Brescovit A.D."/>
            <person name="Santos A.J."/>
        </authorList>
    </citation>
    <scope>NUCLEOTIDE SEQUENCE</scope>
    <source>
        <tissue evidence="1">Shoot tissue taken approximately 20 cm above the soil surface</tissue>
    </source>
</reference>
<dbReference type="EMBL" id="GBRH01265105">
    <property type="protein sequence ID" value="JAD32790.1"/>
    <property type="molecule type" value="Transcribed_RNA"/>
</dbReference>
<dbReference type="AlphaFoldDB" id="A0A0A8Z7R7"/>